<evidence type="ECO:0000256" key="2">
    <source>
        <dbReference type="SAM" id="SignalP"/>
    </source>
</evidence>
<feature type="compositionally biased region" description="Low complexity" evidence="1">
    <location>
        <begin position="149"/>
        <end position="161"/>
    </location>
</feature>
<feature type="compositionally biased region" description="Basic residues" evidence="1">
    <location>
        <begin position="136"/>
        <end position="148"/>
    </location>
</feature>
<dbReference type="Proteomes" id="UP000467841">
    <property type="component" value="Unassembled WGS sequence"/>
</dbReference>
<feature type="compositionally biased region" description="Basic and acidic residues" evidence="1">
    <location>
        <begin position="107"/>
        <end position="121"/>
    </location>
</feature>
<evidence type="ECO:0000313" key="3">
    <source>
        <dbReference type="EMBL" id="CAA7014279.1"/>
    </source>
</evidence>
<feature type="signal peptide" evidence="2">
    <location>
        <begin position="1"/>
        <end position="19"/>
    </location>
</feature>
<accession>A0A6D2HHZ4</accession>
<feature type="chain" id="PRO_5025358675" description="Myb/SANT-like domain-containing protein" evidence="2">
    <location>
        <begin position="20"/>
        <end position="253"/>
    </location>
</feature>
<proteinExistence type="predicted"/>
<keyword evidence="2" id="KW-0732">Signal</keyword>
<organism evidence="3 4">
    <name type="scientific">Microthlaspi erraticum</name>
    <dbReference type="NCBI Taxonomy" id="1685480"/>
    <lineage>
        <taxon>Eukaryota</taxon>
        <taxon>Viridiplantae</taxon>
        <taxon>Streptophyta</taxon>
        <taxon>Embryophyta</taxon>
        <taxon>Tracheophyta</taxon>
        <taxon>Spermatophyta</taxon>
        <taxon>Magnoliopsida</taxon>
        <taxon>eudicotyledons</taxon>
        <taxon>Gunneridae</taxon>
        <taxon>Pentapetalae</taxon>
        <taxon>rosids</taxon>
        <taxon>malvids</taxon>
        <taxon>Brassicales</taxon>
        <taxon>Brassicaceae</taxon>
        <taxon>Coluteocarpeae</taxon>
        <taxon>Microthlaspi</taxon>
    </lineage>
</organism>
<gene>
    <name evidence="3" type="ORF">MERR_LOCUS1513</name>
</gene>
<dbReference type="AlphaFoldDB" id="A0A6D2HHZ4"/>
<comment type="caution">
    <text evidence="3">The sequence shown here is derived from an EMBL/GenBank/DDBJ whole genome shotgun (WGS) entry which is preliminary data.</text>
</comment>
<evidence type="ECO:0008006" key="5">
    <source>
        <dbReference type="Google" id="ProtNLM"/>
    </source>
</evidence>
<evidence type="ECO:0000256" key="1">
    <source>
        <dbReference type="SAM" id="MobiDB-lite"/>
    </source>
</evidence>
<protein>
    <recommendedName>
        <fullName evidence="5">Myb/SANT-like domain-containing protein</fullName>
    </recommendedName>
</protein>
<dbReference type="EMBL" id="CACVBM020000099">
    <property type="protein sequence ID" value="CAA7014279.1"/>
    <property type="molecule type" value="Genomic_DNA"/>
</dbReference>
<reference evidence="3" key="1">
    <citation type="submission" date="2020-01" db="EMBL/GenBank/DDBJ databases">
        <authorList>
            <person name="Mishra B."/>
        </authorList>
    </citation>
    <scope>NUCLEOTIDE SEQUENCE [LARGE SCALE GENOMIC DNA]</scope>
</reference>
<keyword evidence="4" id="KW-1185">Reference proteome</keyword>
<sequence>MKFPLPFLLLKFATEWGVGVSQLTHGVFRHMVFTDALAAAADIMFDRHLFENVTDLRAGSKWEGIFKQFHTAIRHRIARPSSALKGKFKALRELSHQIWPEVVEELEGKKKERKEKKEGRSKPAVSATPLSVKPPYSKKKPMGIKKRAPVSVDDAVVASKPAPKKRKTECPKPKNSLSPPLPSSSIASRTKASSRARHARGVSSSTAEKAPKSVINVDSPPAAEQERCISSKRGCIASRRYLGTPPCGGVSPT</sequence>
<feature type="region of interest" description="Disordered" evidence="1">
    <location>
        <begin position="107"/>
        <end position="227"/>
    </location>
</feature>
<evidence type="ECO:0000313" key="4">
    <source>
        <dbReference type="Proteomes" id="UP000467841"/>
    </source>
</evidence>
<feature type="compositionally biased region" description="Low complexity" evidence="1">
    <location>
        <begin position="173"/>
        <end position="191"/>
    </location>
</feature>
<name>A0A6D2HHZ4_9BRAS</name>